<dbReference type="OrthoDB" id="6638994at2759"/>
<evidence type="ECO:0000313" key="1">
    <source>
        <dbReference type="EnsemblMetazoa" id="XP_029340904.1"/>
    </source>
</evidence>
<proteinExistence type="predicted"/>
<dbReference type="RefSeq" id="XP_029340904.1">
    <property type="nucleotide sequence ID" value="XM_029485044.1"/>
</dbReference>
<organism evidence="1 2">
    <name type="scientific">Acyrthosiphon pisum</name>
    <name type="common">Pea aphid</name>
    <dbReference type="NCBI Taxonomy" id="7029"/>
    <lineage>
        <taxon>Eukaryota</taxon>
        <taxon>Metazoa</taxon>
        <taxon>Ecdysozoa</taxon>
        <taxon>Arthropoda</taxon>
        <taxon>Hexapoda</taxon>
        <taxon>Insecta</taxon>
        <taxon>Pterygota</taxon>
        <taxon>Neoptera</taxon>
        <taxon>Paraneoptera</taxon>
        <taxon>Hemiptera</taxon>
        <taxon>Sternorrhyncha</taxon>
        <taxon>Aphidomorpha</taxon>
        <taxon>Aphidoidea</taxon>
        <taxon>Aphididae</taxon>
        <taxon>Macrosiphini</taxon>
        <taxon>Acyrthosiphon</taxon>
    </lineage>
</organism>
<dbReference type="KEGG" id="api:107882334"/>
<keyword evidence="2" id="KW-1185">Reference proteome</keyword>
<evidence type="ECO:0000313" key="2">
    <source>
        <dbReference type="Proteomes" id="UP000007819"/>
    </source>
</evidence>
<accession>A0A8R2NM00</accession>
<name>A0A8R2NM00_ACYPI</name>
<reference evidence="1" key="2">
    <citation type="submission" date="2022-06" db="UniProtKB">
        <authorList>
            <consortium name="EnsemblMetazoa"/>
        </authorList>
    </citation>
    <scope>IDENTIFICATION</scope>
</reference>
<dbReference type="AlphaFoldDB" id="A0A8R2NM00"/>
<sequence>MNETKLQKIKNNIINKSPLNIEQMKKKINNIHYILNQLTIQNFQIPASDLPNCYNNNIISYKKQINSLTQYLKNCSFPHNLKNYSNQLLTPATTPANQSTRQTREIEDTPVRIKQNVKTFYKRSIRTDVLSNLRLFSTLTQSLSSSMTKQHAVTNSSTTIKNKML</sequence>
<dbReference type="Proteomes" id="UP000007819">
    <property type="component" value="Chromosome X"/>
</dbReference>
<dbReference type="EnsemblMetazoa" id="XM_029485044.1">
    <property type="protein sequence ID" value="XP_029340904.1"/>
    <property type="gene ID" value="LOC107882334"/>
</dbReference>
<dbReference type="GeneID" id="107882334"/>
<protein>
    <submittedName>
        <fullName evidence="1">Uncharacterized protein</fullName>
    </submittedName>
</protein>
<reference evidence="2" key="1">
    <citation type="submission" date="2010-06" db="EMBL/GenBank/DDBJ databases">
        <authorList>
            <person name="Jiang H."/>
            <person name="Abraham K."/>
            <person name="Ali S."/>
            <person name="Alsbrooks S.L."/>
            <person name="Anim B.N."/>
            <person name="Anosike U.S."/>
            <person name="Attaway T."/>
            <person name="Bandaranaike D.P."/>
            <person name="Battles P.K."/>
            <person name="Bell S.N."/>
            <person name="Bell A.V."/>
            <person name="Beltran B."/>
            <person name="Bickham C."/>
            <person name="Bustamante Y."/>
            <person name="Caleb T."/>
            <person name="Canada A."/>
            <person name="Cardenas V."/>
            <person name="Carter K."/>
            <person name="Chacko J."/>
            <person name="Chandrabose M.N."/>
            <person name="Chavez D."/>
            <person name="Chavez A."/>
            <person name="Chen L."/>
            <person name="Chu H.-S."/>
            <person name="Claassen K.J."/>
            <person name="Cockrell R."/>
            <person name="Collins M."/>
            <person name="Cooper J.A."/>
            <person name="Cree A."/>
            <person name="Curry S.M."/>
            <person name="Da Y."/>
            <person name="Dao M.D."/>
            <person name="Das B."/>
            <person name="Davila M.-L."/>
            <person name="Davy-Carroll L."/>
            <person name="Denson S."/>
            <person name="Dinh H."/>
            <person name="Ebong V.E."/>
            <person name="Edwards J.R."/>
            <person name="Egan A."/>
            <person name="El-Daye J."/>
            <person name="Escobedo L."/>
            <person name="Fernandez S."/>
            <person name="Fernando P.R."/>
            <person name="Flagg N."/>
            <person name="Forbes L.D."/>
            <person name="Fowler R.G."/>
            <person name="Fu Q."/>
            <person name="Gabisi R.A."/>
            <person name="Ganer J."/>
            <person name="Garbino Pronczuk A."/>
            <person name="Garcia R.M."/>
            <person name="Garner T."/>
            <person name="Garrett T.E."/>
            <person name="Gonzalez D.A."/>
            <person name="Hamid H."/>
            <person name="Hawkins E.S."/>
            <person name="Hirani K."/>
            <person name="Hogues M.E."/>
            <person name="Hollins B."/>
            <person name="Hsiao C.-H."/>
            <person name="Jabil R."/>
            <person name="James M.L."/>
            <person name="Jhangiani S.N."/>
            <person name="Johnson B."/>
            <person name="Johnson Q."/>
            <person name="Joshi V."/>
            <person name="Kalu J.B."/>
            <person name="Kam C."/>
            <person name="Kashfia A."/>
            <person name="Keebler J."/>
            <person name="Kisamo H."/>
            <person name="Kovar C.L."/>
            <person name="Lago L.A."/>
            <person name="Lai C.-Y."/>
            <person name="Laidlaw J."/>
            <person name="Lara F."/>
            <person name="Le T.-K."/>
            <person name="Lee S.L."/>
            <person name="Legall F.H."/>
            <person name="Lemon S.J."/>
            <person name="Lewis L.R."/>
            <person name="Li B."/>
            <person name="Liu Y."/>
            <person name="Liu Y.-S."/>
            <person name="Lopez J."/>
            <person name="Lozado R.J."/>
            <person name="Lu J."/>
            <person name="Madu R.C."/>
            <person name="Maheshwari M."/>
            <person name="Maheshwari R."/>
            <person name="Malloy K."/>
            <person name="Martinez E."/>
            <person name="Mathew T."/>
            <person name="Mercado I.C."/>
            <person name="Mercado C."/>
            <person name="Meyer B."/>
            <person name="Montgomery K."/>
            <person name="Morgan M.B."/>
            <person name="Munidasa M."/>
            <person name="Nazareth L.V."/>
            <person name="Nelson J."/>
            <person name="Ng B.M."/>
            <person name="Nguyen N.B."/>
            <person name="Nguyen P.Q."/>
            <person name="Nguyen T."/>
            <person name="Obregon M."/>
            <person name="Okwuonu G.O."/>
            <person name="Onwere C.G."/>
            <person name="Orozco G."/>
            <person name="Parra A."/>
            <person name="Patel S."/>
            <person name="Patil S."/>
            <person name="Perez A."/>
            <person name="Perez Y."/>
            <person name="Pham C."/>
            <person name="Primus E.L."/>
            <person name="Pu L.-L."/>
            <person name="Puazo M."/>
            <person name="Qin X."/>
            <person name="Quiroz J.B."/>
            <person name="Reese J."/>
            <person name="Richards S."/>
            <person name="Rives C.M."/>
            <person name="Robberts R."/>
            <person name="Ruiz S.J."/>
            <person name="Ruiz M.J."/>
            <person name="Santibanez J."/>
            <person name="Schneider B.W."/>
            <person name="Sisson I."/>
            <person name="Smith M."/>
            <person name="Sodergren E."/>
            <person name="Song X.-Z."/>
            <person name="Song B.B."/>
            <person name="Summersgill H."/>
            <person name="Thelus R."/>
            <person name="Thornton R.D."/>
            <person name="Trejos Z.Y."/>
            <person name="Usmani K."/>
            <person name="Vattathil S."/>
            <person name="Villasana D."/>
            <person name="Walker D.L."/>
            <person name="Wang S."/>
            <person name="Wang K."/>
            <person name="White C.S."/>
            <person name="Williams A.C."/>
            <person name="Williamson J."/>
            <person name="Wilson K."/>
            <person name="Woghiren I.O."/>
            <person name="Woodworth J.R."/>
            <person name="Worley K.C."/>
            <person name="Wright R.A."/>
            <person name="Wu W."/>
            <person name="Young L."/>
            <person name="Zhang L."/>
            <person name="Zhang J."/>
            <person name="Zhu Y."/>
            <person name="Muzny D.M."/>
            <person name="Weinstock G."/>
            <person name="Gibbs R.A."/>
        </authorList>
    </citation>
    <scope>NUCLEOTIDE SEQUENCE [LARGE SCALE GENOMIC DNA]</scope>
    <source>
        <strain evidence="2">LSR1</strain>
    </source>
</reference>